<dbReference type="InterPro" id="IPR025012">
    <property type="entry name" value="DUF3898"/>
</dbReference>
<proteinExistence type="predicted"/>
<sequence>MDFDIQYLSFSIINIEGSGEQANKSYKQIATLDEYKYSESTLKPFLDGEFMRITKRKVERHPKSEQVPTKIGRFLVEPGYDLASNPNYNLFNRIRSATQIDDFSKACRELIQTYTDTTAVRGGVLIIATAKLNKYFDEPFVFVMKCDFEQKVASISDEKTLINNVEMAITTKNMKSIQYPYMPEEGMLELGELKIHQASHSRYFEDFLKGVTYEKSMPEIVKAQVVDLMYEEIDNVFTEPSEERVQAETDLEVWATSPKRELQEKWTEEQVMEATTRIVEHAPEIELKLKLDHMSVKGLLSDFGDSIHIAKVNGKYVVLLEGDMFQFEKNVSPVEFLKPADLHEIVEKLSNR</sequence>
<dbReference type="InterPro" id="IPR025006">
    <property type="entry name" value="DUF3900"/>
</dbReference>
<dbReference type="RefSeq" id="WP_129076486.1">
    <property type="nucleotide sequence ID" value="NZ_QOUX01000001.1"/>
</dbReference>
<keyword evidence="3" id="KW-1185">Reference proteome</keyword>
<feature type="domain" description="DUF3898" evidence="1">
    <location>
        <begin position="261"/>
        <end position="349"/>
    </location>
</feature>
<comment type="caution">
    <text evidence="2">The sequence shown here is derived from an EMBL/GenBank/DDBJ whole genome shotgun (WGS) entry which is preliminary data.</text>
</comment>
<dbReference type="Proteomes" id="UP000290649">
    <property type="component" value="Unassembled WGS sequence"/>
</dbReference>
<dbReference type="Pfam" id="PF13037">
    <property type="entry name" value="DUF3898"/>
    <property type="match status" value="1"/>
</dbReference>
<evidence type="ECO:0000313" key="3">
    <source>
        <dbReference type="Proteomes" id="UP000290649"/>
    </source>
</evidence>
<accession>A0A4Q0VWN2</accession>
<dbReference type="EMBL" id="QOUX01000001">
    <property type="protein sequence ID" value="RXJ04137.1"/>
    <property type="molecule type" value="Genomic_DNA"/>
</dbReference>
<protein>
    <submittedName>
        <fullName evidence="2">DUF3900 domain-containing protein</fullName>
    </submittedName>
</protein>
<gene>
    <name evidence="2" type="ORF">DS745_01770</name>
</gene>
<organism evidence="2 3">
    <name type="scientific">Anaerobacillus alkaliphilus</name>
    <dbReference type="NCBI Taxonomy" id="1548597"/>
    <lineage>
        <taxon>Bacteria</taxon>
        <taxon>Bacillati</taxon>
        <taxon>Bacillota</taxon>
        <taxon>Bacilli</taxon>
        <taxon>Bacillales</taxon>
        <taxon>Bacillaceae</taxon>
        <taxon>Anaerobacillus</taxon>
    </lineage>
</organism>
<dbReference type="AlphaFoldDB" id="A0A4Q0VWN2"/>
<dbReference type="OrthoDB" id="2974172at2"/>
<reference evidence="2 3" key="1">
    <citation type="journal article" date="2019" name="Int. J. Syst. Evol. Microbiol.">
        <title>Anaerobacillus alkaliphilus sp. nov., a novel alkaliphilic and moderately halophilic bacterium.</title>
        <authorList>
            <person name="Borsodi A.K."/>
            <person name="Aszalos J.M."/>
            <person name="Bihari P."/>
            <person name="Nagy I."/>
            <person name="Schumann P."/>
            <person name="Sproer C."/>
            <person name="Kovacs A.L."/>
            <person name="Boka K."/>
            <person name="Dobosy P."/>
            <person name="Ovari M."/>
            <person name="Szili-Kovacs T."/>
            <person name="Toth E."/>
        </authorList>
    </citation>
    <scope>NUCLEOTIDE SEQUENCE [LARGE SCALE GENOMIC DNA]</scope>
    <source>
        <strain evidence="2 3">B16-10</strain>
    </source>
</reference>
<name>A0A4Q0VWN2_9BACI</name>
<evidence type="ECO:0000259" key="1">
    <source>
        <dbReference type="Pfam" id="PF13037"/>
    </source>
</evidence>
<dbReference type="Pfam" id="PF13039">
    <property type="entry name" value="DUF3900"/>
    <property type="match status" value="1"/>
</dbReference>
<evidence type="ECO:0000313" key="2">
    <source>
        <dbReference type="EMBL" id="RXJ04137.1"/>
    </source>
</evidence>